<feature type="compositionally biased region" description="Basic and acidic residues" evidence="1">
    <location>
        <begin position="1"/>
        <end position="11"/>
    </location>
</feature>
<accession>A0A5A7PMU2</accession>
<protein>
    <submittedName>
        <fullName evidence="2">MATE efflux family protein</fullName>
    </submittedName>
</protein>
<feature type="region of interest" description="Disordered" evidence="1">
    <location>
        <begin position="1"/>
        <end position="32"/>
    </location>
</feature>
<sequence>MQKPPISEKTRSCACRHPQLSPASQGRKKARARMRHVSKIDGRLTTADKGSLAESIAAVEQHYTAEPCAAVGALSAWMGWMETEYHNEGSVASAFIVSGTVLAGYLSEPKLATEATEIMIHTTILMYIMPMTLAGCVSA</sequence>
<name>A0A5A7PMU2_STRAF</name>
<evidence type="ECO:0000313" key="3">
    <source>
        <dbReference type="Proteomes" id="UP000325081"/>
    </source>
</evidence>
<dbReference type="EMBL" id="BKCP01004827">
    <property type="protein sequence ID" value="GER33941.1"/>
    <property type="molecule type" value="Genomic_DNA"/>
</dbReference>
<dbReference type="OrthoDB" id="1741175at2759"/>
<proteinExistence type="predicted"/>
<evidence type="ECO:0000256" key="1">
    <source>
        <dbReference type="SAM" id="MobiDB-lite"/>
    </source>
</evidence>
<dbReference type="AlphaFoldDB" id="A0A5A7PMU2"/>
<comment type="caution">
    <text evidence="2">The sequence shown here is derived from an EMBL/GenBank/DDBJ whole genome shotgun (WGS) entry which is preliminary data.</text>
</comment>
<gene>
    <name evidence="2" type="ORF">STAS_10117</name>
</gene>
<dbReference type="Proteomes" id="UP000325081">
    <property type="component" value="Unassembled WGS sequence"/>
</dbReference>
<keyword evidence="3" id="KW-1185">Reference proteome</keyword>
<reference evidence="3" key="1">
    <citation type="journal article" date="2019" name="Curr. Biol.">
        <title>Genome Sequence of Striga asiatica Provides Insight into the Evolution of Plant Parasitism.</title>
        <authorList>
            <person name="Yoshida S."/>
            <person name="Kim S."/>
            <person name="Wafula E.K."/>
            <person name="Tanskanen J."/>
            <person name="Kim Y.M."/>
            <person name="Honaas L."/>
            <person name="Yang Z."/>
            <person name="Spallek T."/>
            <person name="Conn C.E."/>
            <person name="Ichihashi Y."/>
            <person name="Cheong K."/>
            <person name="Cui S."/>
            <person name="Der J.P."/>
            <person name="Gundlach H."/>
            <person name="Jiao Y."/>
            <person name="Hori C."/>
            <person name="Ishida J.K."/>
            <person name="Kasahara H."/>
            <person name="Kiba T."/>
            <person name="Kim M.S."/>
            <person name="Koo N."/>
            <person name="Laohavisit A."/>
            <person name="Lee Y.H."/>
            <person name="Lumba S."/>
            <person name="McCourt P."/>
            <person name="Mortimer J.C."/>
            <person name="Mutuku J.M."/>
            <person name="Nomura T."/>
            <person name="Sasaki-Sekimoto Y."/>
            <person name="Seto Y."/>
            <person name="Wang Y."/>
            <person name="Wakatake T."/>
            <person name="Sakakibara H."/>
            <person name="Demura T."/>
            <person name="Yamaguchi S."/>
            <person name="Yoneyama K."/>
            <person name="Manabe R.I."/>
            <person name="Nelson D.C."/>
            <person name="Schulman A.H."/>
            <person name="Timko M.P."/>
            <person name="dePamphilis C.W."/>
            <person name="Choi D."/>
            <person name="Shirasu K."/>
        </authorList>
    </citation>
    <scope>NUCLEOTIDE SEQUENCE [LARGE SCALE GENOMIC DNA]</scope>
    <source>
        <strain evidence="3">cv. UVA1</strain>
    </source>
</reference>
<organism evidence="2 3">
    <name type="scientific">Striga asiatica</name>
    <name type="common">Asiatic witchweed</name>
    <name type="synonym">Buchnera asiatica</name>
    <dbReference type="NCBI Taxonomy" id="4170"/>
    <lineage>
        <taxon>Eukaryota</taxon>
        <taxon>Viridiplantae</taxon>
        <taxon>Streptophyta</taxon>
        <taxon>Embryophyta</taxon>
        <taxon>Tracheophyta</taxon>
        <taxon>Spermatophyta</taxon>
        <taxon>Magnoliopsida</taxon>
        <taxon>eudicotyledons</taxon>
        <taxon>Gunneridae</taxon>
        <taxon>Pentapetalae</taxon>
        <taxon>asterids</taxon>
        <taxon>lamiids</taxon>
        <taxon>Lamiales</taxon>
        <taxon>Orobanchaceae</taxon>
        <taxon>Buchnereae</taxon>
        <taxon>Striga</taxon>
    </lineage>
</organism>
<evidence type="ECO:0000313" key="2">
    <source>
        <dbReference type="EMBL" id="GER33941.1"/>
    </source>
</evidence>